<dbReference type="KEGG" id="awo:Awo_c19770"/>
<reference evidence="12 13" key="2">
    <citation type="journal article" date="2012" name="PLoS ONE">
        <title>An ancient pathway combining carbon dioxide fixation with the generation and utilization of a sodium ion gradient for ATP synthesis.</title>
        <authorList>
            <person name="Poehlein A."/>
            <person name="Schmidt S."/>
            <person name="Kaster A.K."/>
            <person name="Goenrich M."/>
            <person name="Vollmers J."/>
            <person name="Thurmer A."/>
            <person name="Bertsch J."/>
            <person name="Schuchmann K."/>
            <person name="Voigt B."/>
            <person name="Hecker M."/>
            <person name="Daniel R."/>
            <person name="Thauer R.K."/>
            <person name="Gottschalk G."/>
            <person name="Muller V."/>
        </authorList>
    </citation>
    <scope>NUCLEOTIDE SEQUENCE [LARGE SCALE GENOMIC DNA]</scope>
    <source>
        <strain evidence="13">ATCC 29683 / DSM 1030 / JCM 2381 / KCTC 1655 / WB1</strain>
    </source>
</reference>
<keyword evidence="2" id="KW-0548">Nucleotidyltransferase</keyword>
<dbReference type="RefSeq" id="WP_014356355.1">
    <property type="nucleotide sequence ID" value="NC_016894.1"/>
</dbReference>
<dbReference type="InterPro" id="IPR006116">
    <property type="entry name" value="NT_2-5OAS_ClassI-CCAase"/>
</dbReference>
<dbReference type="GO" id="GO:0009117">
    <property type="term" value="P:nucleotide metabolic process"/>
    <property type="evidence" value="ECO:0007669"/>
    <property type="project" value="UniProtKB-KW"/>
</dbReference>
<evidence type="ECO:0000256" key="10">
    <source>
        <dbReference type="ARBA" id="ARBA00048304"/>
    </source>
</evidence>
<dbReference type="eggNOG" id="ENOG502Z8M4">
    <property type="taxonomic scope" value="Bacteria"/>
</dbReference>
<evidence type="ECO:0000259" key="11">
    <source>
        <dbReference type="Pfam" id="PF21654"/>
    </source>
</evidence>
<protein>
    <recommendedName>
        <fullName evidence="9">Cyclic GMP-AMP synthase</fullName>
    </recommendedName>
</protein>
<name>H6LK01_ACEWD</name>
<keyword evidence="6" id="KW-0460">Magnesium</keyword>
<evidence type="ECO:0000256" key="1">
    <source>
        <dbReference type="ARBA" id="ARBA00022679"/>
    </source>
</evidence>
<dbReference type="Proteomes" id="UP000007177">
    <property type="component" value="Chromosome"/>
</dbReference>
<keyword evidence="4" id="KW-0547">Nucleotide-binding</keyword>
<evidence type="ECO:0000256" key="6">
    <source>
        <dbReference type="ARBA" id="ARBA00022842"/>
    </source>
</evidence>
<dbReference type="GO" id="GO:0005524">
    <property type="term" value="F:ATP binding"/>
    <property type="evidence" value="ECO:0007669"/>
    <property type="project" value="UniProtKB-KW"/>
</dbReference>
<dbReference type="OrthoDB" id="7572058at2"/>
<keyword evidence="13" id="KW-1185">Reference proteome</keyword>
<evidence type="ECO:0000256" key="7">
    <source>
        <dbReference type="ARBA" id="ARBA00023080"/>
    </source>
</evidence>
<reference evidence="13" key="1">
    <citation type="submission" date="2011-07" db="EMBL/GenBank/DDBJ databases">
        <title>Complete genome sequence of Acetobacterium woodii.</title>
        <authorList>
            <person name="Poehlein A."/>
            <person name="Schmidt S."/>
            <person name="Kaster A.-K."/>
            <person name="Goenrich M."/>
            <person name="Vollmers J."/>
            <person name="Thuermer A."/>
            <person name="Gottschalk G."/>
            <person name="Thauer R.K."/>
            <person name="Daniel R."/>
            <person name="Mueller V."/>
        </authorList>
    </citation>
    <scope>NUCLEOTIDE SEQUENCE [LARGE SCALE GENOMIC DNA]</scope>
    <source>
        <strain evidence="13">ATCC 29683 / DSM 1030 / JCM 2381 / KCTC 1655 / WB1</strain>
    </source>
</reference>
<keyword evidence="7" id="KW-0546">Nucleotide metabolism</keyword>
<dbReference type="GO" id="GO:0051607">
    <property type="term" value="P:defense response to virus"/>
    <property type="evidence" value="ECO:0007669"/>
    <property type="project" value="UniProtKB-KW"/>
</dbReference>
<dbReference type="STRING" id="931626.Awo_c19770"/>
<keyword evidence="3" id="KW-0479">Metal-binding</keyword>
<evidence type="ECO:0000256" key="3">
    <source>
        <dbReference type="ARBA" id="ARBA00022723"/>
    </source>
</evidence>
<dbReference type="AlphaFoldDB" id="H6LK01"/>
<evidence type="ECO:0000313" key="13">
    <source>
        <dbReference type="Proteomes" id="UP000007177"/>
    </source>
</evidence>
<accession>H6LK01</accession>
<dbReference type="EMBL" id="CP002987">
    <property type="protein sequence ID" value="AFA48755.1"/>
    <property type="molecule type" value="Genomic_DNA"/>
</dbReference>
<evidence type="ECO:0000256" key="5">
    <source>
        <dbReference type="ARBA" id="ARBA00022840"/>
    </source>
</evidence>
<organism evidence="12 13">
    <name type="scientific">Acetobacterium woodii (strain ATCC 29683 / DSM 1030 / JCM 2381 / KCTC 1655 / WB1)</name>
    <dbReference type="NCBI Taxonomy" id="931626"/>
    <lineage>
        <taxon>Bacteria</taxon>
        <taxon>Bacillati</taxon>
        <taxon>Bacillota</taxon>
        <taxon>Clostridia</taxon>
        <taxon>Eubacteriales</taxon>
        <taxon>Eubacteriaceae</taxon>
        <taxon>Acetobacterium</taxon>
    </lineage>
</organism>
<dbReference type="GO" id="GO:0046872">
    <property type="term" value="F:metal ion binding"/>
    <property type="evidence" value="ECO:0007669"/>
    <property type="project" value="UniProtKB-KW"/>
</dbReference>
<evidence type="ECO:0000256" key="2">
    <source>
        <dbReference type="ARBA" id="ARBA00022695"/>
    </source>
</evidence>
<keyword evidence="5" id="KW-0067">ATP-binding</keyword>
<proteinExistence type="predicted"/>
<dbReference type="InterPro" id="IPR048445">
    <property type="entry name" value="DncV-like_NTFase"/>
</dbReference>
<keyword evidence="8" id="KW-0051">Antiviral defense</keyword>
<dbReference type="Pfam" id="PF21654">
    <property type="entry name" value="DncV-like_NTFase"/>
    <property type="match status" value="1"/>
</dbReference>
<evidence type="ECO:0000256" key="4">
    <source>
        <dbReference type="ARBA" id="ARBA00022741"/>
    </source>
</evidence>
<comment type="catalytic activity">
    <reaction evidence="10">
        <text>GTP + ATP = 3',3'-cGAMP + 2 diphosphate</text>
        <dbReference type="Rhea" id="RHEA:35647"/>
        <dbReference type="ChEBI" id="CHEBI:30616"/>
        <dbReference type="ChEBI" id="CHEBI:33019"/>
        <dbReference type="ChEBI" id="CHEBI:37565"/>
        <dbReference type="ChEBI" id="CHEBI:71501"/>
    </reaction>
    <physiologicalReaction direction="left-to-right" evidence="10">
        <dbReference type="Rhea" id="RHEA:35648"/>
    </physiologicalReaction>
</comment>
<feature type="domain" description="Cyclic GMP-AMP synthase DncV-like nucleotidyltransferase" evidence="11">
    <location>
        <begin position="51"/>
        <end position="125"/>
    </location>
</feature>
<evidence type="ECO:0000313" key="12">
    <source>
        <dbReference type="EMBL" id="AFA48755.1"/>
    </source>
</evidence>
<evidence type="ECO:0000256" key="9">
    <source>
        <dbReference type="ARBA" id="ARBA00044145"/>
    </source>
</evidence>
<sequence length="411" mass="46961">MNEGEKMRNKSIDLETLAAKLDISPTMHNYAIERYYGISEYLNNNGIEAIFYPQGSFRTGTVVRPIVDGKESDYDIDVVCELGNIKTNTTAERTKKSVGDILKNSELYQKKLFPEQDRCWTLEYAEIVEGIGFTMDVVPCVGEDENQIDYVIKMGIDTVLAQQAIAITERVSAGKYQWQASNPKGYGEWFDNINRKFLQVNLYEKKNEIFNENRSLFSVESSIDDVPDYYVRSALQRVIQLLKRHRDLYYGRIKNGSELRPISAIITTLCAKISNETSITDVEGLLFYVVNGLKEYTSLMQGQTPIQRFSGEIRNYIEKRDQKWWIPNPVSPDDNYADTWTDDTARAFFAWVETVTIDLSNTSVENEARYLTGLKTAFGMEFVDKGLSLDSANIPIKKPSLVISPTKPYKK</sequence>
<evidence type="ECO:0000256" key="8">
    <source>
        <dbReference type="ARBA" id="ARBA00023118"/>
    </source>
</evidence>
<dbReference type="HOGENOM" id="CLU_039827_0_0_9"/>
<dbReference type="CDD" id="cd05400">
    <property type="entry name" value="NT_2-5OAS_ClassI-CCAase"/>
    <property type="match status" value="1"/>
</dbReference>
<gene>
    <name evidence="12" type="ordered locus">Awo_c19770</name>
</gene>
<keyword evidence="1" id="KW-0808">Transferase</keyword>
<dbReference type="GO" id="GO:0016779">
    <property type="term" value="F:nucleotidyltransferase activity"/>
    <property type="evidence" value="ECO:0007669"/>
    <property type="project" value="UniProtKB-KW"/>
</dbReference>